<feature type="signal peptide" evidence="2">
    <location>
        <begin position="1"/>
        <end position="27"/>
    </location>
</feature>
<feature type="compositionally biased region" description="Basic and acidic residues" evidence="1">
    <location>
        <begin position="79"/>
        <end position="101"/>
    </location>
</feature>
<evidence type="ECO:0000256" key="2">
    <source>
        <dbReference type="SAM" id="SignalP"/>
    </source>
</evidence>
<sequence>MPYRFTHTLRLLAQLCLATLIVAQAHAAPATEASLPDHFTATGLEQRMRMETELITSMLEEQARNEASPAVQAALKANSDCHRQPRNAPERERGGGLERHARTPAGQLHYCKLLPALQQRLPSL</sequence>
<keyword evidence="2" id="KW-0732">Signal</keyword>
<accession>A0ABX0MSV7</accession>
<feature type="chain" id="PRO_5047504570" evidence="2">
    <location>
        <begin position="28"/>
        <end position="124"/>
    </location>
</feature>
<organism evidence="3 4">
    <name type="scientific">Massilia genomosp. 1</name>
    <dbReference type="NCBI Taxonomy" id="2609280"/>
    <lineage>
        <taxon>Bacteria</taxon>
        <taxon>Pseudomonadati</taxon>
        <taxon>Pseudomonadota</taxon>
        <taxon>Betaproteobacteria</taxon>
        <taxon>Burkholderiales</taxon>
        <taxon>Oxalobacteraceae</taxon>
        <taxon>Telluria group</taxon>
        <taxon>Massilia</taxon>
    </lineage>
</organism>
<name>A0ABX0MSV7_9BURK</name>
<dbReference type="RefSeq" id="WP_167236579.1">
    <property type="nucleotide sequence ID" value="NZ_WHJF01000017.1"/>
</dbReference>
<dbReference type="Proteomes" id="UP000610594">
    <property type="component" value="Unassembled WGS sequence"/>
</dbReference>
<feature type="region of interest" description="Disordered" evidence="1">
    <location>
        <begin position="76"/>
        <end position="103"/>
    </location>
</feature>
<protein>
    <submittedName>
        <fullName evidence="3">Uncharacterized protein</fullName>
    </submittedName>
</protein>
<dbReference type="EMBL" id="WHJF01000017">
    <property type="protein sequence ID" value="NHZ62389.1"/>
    <property type="molecule type" value="Genomic_DNA"/>
</dbReference>
<evidence type="ECO:0000256" key="1">
    <source>
        <dbReference type="SAM" id="MobiDB-lite"/>
    </source>
</evidence>
<proteinExistence type="predicted"/>
<gene>
    <name evidence="3" type="ORF">F1735_08740</name>
</gene>
<comment type="caution">
    <text evidence="3">The sequence shown here is derived from an EMBL/GenBank/DDBJ whole genome shotgun (WGS) entry which is preliminary data.</text>
</comment>
<reference evidence="3 4" key="1">
    <citation type="submission" date="2019-10" db="EMBL/GenBank/DDBJ databases">
        <title>Taxonomy of Antarctic Massilia spp.: description of Massilia rubra sp. nov., Massilia aquatica sp. nov., Massilia mucilaginosa sp. nov., Massilia frigida sp. nov. isolated from streams, lakes and regoliths.</title>
        <authorList>
            <person name="Holochova P."/>
            <person name="Sedlacek I."/>
            <person name="Kralova S."/>
            <person name="Maslanova I."/>
            <person name="Busse H.-J."/>
            <person name="Stankova E."/>
            <person name="Vrbovska V."/>
            <person name="Kovarovic V."/>
            <person name="Bartak M."/>
            <person name="Svec P."/>
            <person name="Pantucek R."/>
        </authorList>
    </citation>
    <scope>NUCLEOTIDE SEQUENCE [LARGE SCALE GENOMIC DNA]</scope>
    <source>
        <strain evidence="3 4">CCM 8694</strain>
    </source>
</reference>
<evidence type="ECO:0000313" key="4">
    <source>
        <dbReference type="Proteomes" id="UP000610594"/>
    </source>
</evidence>
<keyword evidence="4" id="KW-1185">Reference proteome</keyword>
<evidence type="ECO:0000313" key="3">
    <source>
        <dbReference type="EMBL" id="NHZ62389.1"/>
    </source>
</evidence>